<dbReference type="Proteomes" id="UP000053660">
    <property type="component" value="Unassembled WGS sequence"/>
</dbReference>
<organism evidence="1 2">
    <name type="scientific">Oesophagostomum dentatum</name>
    <name type="common">Nodular worm</name>
    <dbReference type="NCBI Taxonomy" id="61180"/>
    <lineage>
        <taxon>Eukaryota</taxon>
        <taxon>Metazoa</taxon>
        <taxon>Ecdysozoa</taxon>
        <taxon>Nematoda</taxon>
        <taxon>Chromadorea</taxon>
        <taxon>Rhabditida</taxon>
        <taxon>Rhabditina</taxon>
        <taxon>Rhabditomorpha</taxon>
        <taxon>Strongyloidea</taxon>
        <taxon>Strongylidae</taxon>
        <taxon>Oesophagostomum</taxon>
    </lineage>
</organism>
<accession>A0A0B1TM47</accession>
<evidence type="ECO:0000313" key="1">
    <source>
        <dbReference type="EMBL" id="KHJ96485.1"/>
    </source>
</evidence>
<reference evidence="1 2" key="1">
    <citation type="submission" date="2014-03" db="EMBL/GenBank/DDBJ databases">
        <title>Draft genome of the hookworm Oesophagostomum dentatum.</title>
        <authorList>
            <person name="Mitreva M."/>
        </authorList>
    </citation>
    <scope>NUCLEOTIDE SEQUENCE [LARGE SCALE GENOMIC DNA]</scope>
    <source>
        <strain evidence="1 2">OD-Hann</strain>
    </source>
</reference>
<name>A0A0B1TM47_OESDE</name>
<dbReference type="EMBL" id="KN549653">
    <property type="protein sequence ID" value="KHJ96485.1"/>
    <property type="molecule type" value="Genomic_DNA"/>
</dbReference>
<dbReference type="AlphaFoldDB" id="A0A0B1TM47"/>
<evidence type="ECO:0000313" key="2">
    <source>
        <dbReference type="Proteomes" id="UP000053660"/>
    </source>
</evidence>
<gene>
    <name evidence="1" type="ORF">OESDEN_03552</name>
</gene>
<keyword evidence="2" id="KW-1185">Reference proteome</keyword>
<proteinExistence type="predicted"/>
<protein>
    <submittedName>
        <fullName evidence="1">Uncharacterized protein</fullName>
    </submittedName>
</protein>
<sequence>MLYIMRILLEWVKGAKCISGKTEKRCTQWCQIYDQMASFMKKHANMYV</sequence>